<dbReference type="EMBL" id="CAKOAT010097600">
    <property type="protein sequence ID" value="CAH8322782.1"/>
    <property type="molecule type" value="Genomic_DNA"/>
</dbReference>
<sequence length="140" mass="15488">MDVFSAPYDTNAAGVFWDFDECEIPEELNAPEVLQRMKQSLWDKGHRGPVSFRAYGEKREKMTKMLVDIVAWSGENAEPSVGILVLGDLGATDDADFAEVVELLQTQKNYQFVIVSPRSPPPPPPPTMVMILPAIPRGGL</sequence>
<evidence type="ECO:0000313" key="1">
    <source>
        <dbReference type="EMBL" id="CAH8322782.1"/>
    </source>
</evidence>
<name>A0ABC8JD51_ERUVS</name>
<dbReference type="AlphaFoldDB" id="A0ABC8JD51"/>
<gene>
    <name evidence="1" type="ORF">ERUC_LOCUS9712</name>
</gene>
<dbReference type="Proteomes" id="UP001642260">
    <property type="component" value="Unassembled WGS sequence"/>
</dbReference>
<proteinExistence type="predicted"/>
<organism evidence="1 2">
    <name type="scientific">Eruca vesicaria subsp. sativa</name>
    <name type="common">Garden rocket</name>
    <name type="synonym">Eruca sativa</name>
    <dbReference type="NCBI Taxonomy" id="29727"/>
    <lineage>
        <taxon>Eukaryota</taxon>
        <taxon>Viridiplantae</taxon>
        <taxon>Streptophyta</taxon>
        <taxon>Embryophyta</taxon>
        <taxon>Tracheophyta</taxon>
        <taxon>Spermatophyta</taxon>
        <taxon>Magnoliopsida</taxon>
        <taxon>eudicotyledons</taxon>
        <taxon>Gunneridae</taxon>
        <taxon>Pentapetalae</taxon>
        <taxon>rosids</taxon>
        <taxon>malvids</taxon>
        <taxon>Brassicales</taxon>
        <taxon>Brassicaceae</taxon>
        <taxon>Brassiceae</taxon>
        <taxon>Eruca</taxon>
    </lineage>
</organism>
<keyword evidence="2" id="KW-1185">Reference proteome</keyword>
<protein>
    <recommendedName>
        <fullName evidence="3">NYN domain-containing protein</fullName>
    </recommendedName>
</protein>
<dbReference type="InterPro" id="IPR024768">
    <property type="entry name" value="Marf1"/>
</dbReference>
<comment type="caution">
    <text evidence="1">The sequence shown here is derived from an EMBL/GenBank/DDBJ whole genome shotgun (WGS) entry which is preliminary data.</text>
</comment>
<evidence type="ECO:0000313" key="2">
    <source>
        <dbReference type="Proteomes" id="UP001642260"/>
    </source>
</evidence>
<accession>A0ABC8JD51</accession>
<dbReference type="PANTHER" id="PTHR14379">
    <property type="entry name" value="LIMKAIN B LKAP"/>
    <property type="match status" value="1"/>
</dbReference>
<dbReference type="PANTHER" id="PTHR14379:SF57">
    <property type="entry name" value="NYN DOMAIN-CONTAINING PROTEIN"/>
    <property type="match status" value="1"/>
</dbReference>
<dbReference type="CDD" id="cd10910">
    <property type="entry name" value="PIN_limkain_b1_N_like"/>
    <property type="match status" value="1"/>
</dbReference>
<reference evidence="1 2" key="1">
    <citation type="submission" date="2022-03" db="EMBL/GenBank/DDBJ databases">
        <authorList>
            <person name="Macdonald S."/>
            <person name="Ahmed S."/>
            <person name="Newling K."/>
        </authorList>
    </citation>
    <scope>NUCLEOTIDE SEQUENCE [LARGE SCALE GENOMIC DNA]</scope>
</reference>
<evidence type="ECO:0008006" key="3">
    <source>
        <dbReference type="Google" id="ProtNLM"/>
    </source>
</evidence>